<evidence type="ECO:0000256" key="1">
    <source>
        <dbReference type="ARBA" id="ARBA00005791"/>
    </source>
</evidence>
<feature type="domain" description="Thioredoxin" evidence="7">
    <location>
        <begin position="27"/>
        <end position="239"/>
    </location>
</feature>
<dbReference type="Proteomes" id="UP000178042">
    <property type="component" value="Unassembled WGS sequence"/>
</dbReference>
<dbReference type="PANTHER" id="PTHR13887">
    <property type="entry name" value="GLUTATHIONE S-TRANSFERASE KAPPA"/>
    <property type="match status" value="1"/>
</dbReference>
<keyword evidence="4" id="KW-1015">Disulfide bond</keyword>
<evidence type="ECO:0000256" key="3">
    <source>
        <dbReference type="ARBA" id="ARBA00023002"/>
    </source>
</evidence>
<organism evidence="8 9">
    <name type="scientific">Candidatus Kaiserbacteria bacterium RIFCSPHIGHO2_02_FULL_49_16</name>
    <dbReference type="NCBI Taxonomy" id="1798490"/>
    <lineage>
        <taxon>Bacteria</taxon>
        <taxon>Candidatus Kaiseribacteriota</taxon>
    </lineage>
</organism>
<dbReference type="SUPFAM" id="SSF52833">
    <property type="entry name" value="Thioredoxin-like"/>
    <property type="match status" value="1"/>
</dbReference>
<evidence type="ECO:0000313" key="9">
    <source>
        <dbReference type="Proteomes" id="UP000178042"/>
    </source>
</evidence>
<keyword evidence="6" id="KW-0472">Membrane</keyword>
<evidence type="ECO:0000259" key="7">
    <source>
        <dbReference type="PROSITE" id="PS51352"/>
    </source>
</evidence>
<keyword evidence="2" id="KW-0732">Signal</keyword>
<protein>
    <recommendedName>
        <fullName evidence="7">Thioredoxin domain-containing protein</fullName>
    </recommendedName>
</protein>
<dbReference type="InterPro" id="IPR013766">
    <property type="entry name" value="Thioredoxin_domain"/>
</dbReference>
<dbReference type="Pfam" id="PF13462">
    <property type="entry name" value="Thioredoxin_4"/>
    <property type="match status" value="1"/>
</dbReference>
<evidence type="ECO:0000256" key="2">
    <source>
        <dbReference type="ARBA" id="ARBA00022729"/>
    </source>
</evidence>
<reference evidence="8 9" key="1">
    <citation type="journal article" date="2016" name="Nat. Commun.">
        <title>Thousands of microbial genomes shed light on interconnected biogeochemical processes in an aquifer system.</title>
        <authorList>
            <person name="Anantharaman K."/>
            <person name="Brown C.T."/>
            <person name="Hug L.A."/>
            <person name="Sharon I."/>
            <person name="Castelle C.J."/>
            <person name="Probst A.J."/>
            <person name="Thomas B.C."/>
            <person name="Singh A."/>
            <person name="Wilkins M.J."/>
            <person name="Karaoz U."/>
            <person name="Brodie E.L."/>
            <person name="Williams K.H."/>
            <person name="Hubbard S.S."/>
            <person name="Banfield J.F."/>
        </authorList>
    </citation>
    <scope>NUCLEOTIDE SEQUENCE [LARGE SCALE GENOMIC DNA]</scope>
</reference>
<keyword evidence="6" id="KW-1133">Transmembrane helix</keyword>
<evidence type="ECO:0000256" key="5">
    <source>
        <dbReference type="ARBA" id="ARBA00023284"/>
    </source>
</evidence>
<dbReference type="InterPro" id="IPR012336">
    <property type="entry name" value="Thioredoxin-like_fold"/>
</dbReference>
<proteinExistence type="inferred from homology"/>
<keyword evidence="6" id="KW-0812">Transmembrane</keyword>
<comment type="similarity">
    <text evidence="1">Belongs to the thioredoxin family. DsbA subfamily.</text>
</comment>
<dbReference type="GO" id="GO:0016491">
    <property type="term" value="F:oxidoreductase activity"/>
    <property type="evidence" value="ECO:0007669"/>
    <property type="project" value="UniProtKB-KW"/>
</dbReference>
<feature type="transmembrane region" description="Helical" evidence="6">
    <location>
        <begin position="7"/>
        <end position="27"/>
    </location>
</feature>
<evidence type="ECO:0000256" key="6">
    <source>
        <dbReference type="SAM" id="Phobius"/>
    </source>
</evidence>
<evidence type="ECO:0000256" key="4">
    <source>
        <dbReference type="ARBA" id="ARBA00023157"/>
    </source>
</evidence>
<accession>A0A1F6DA25</accession>
<gene>
    <name evidence="8" type="ORF">A3C86_03715</name>
</gene>
<dbReference type="PROSITE" id="PS51352">
    <property type="entry name" value="THIOREDOXIN_2"/>
    <property type="match status" value="1"/>
</dbReference>
<sequence length="239" mass="25391">MDNIQKFAVPIAIVIAGALIAGAVYFASIGRAPANAGAGDPPLQPSVNIKDVKIVGNPFIGNHNAPVVLAYWSDHQCPYCKAVEVGGIPQIPITPAIPELIRDYVDAGKLKIVFKDYPFLGPDSTTAALYEHAIWELYPDKFYTWRKALMNAQDAENAGFGNEASILELIKTIPGMDGGKAKTLVAKKTDAYTKSIEADRAEGASFGIQGTPGFITGTKLIAGAADPSAFKTAIDEQLK</sequence>
<evidence type="ECO:0000313" key="8">
    <source>
        <dbReference type="EMBL" id="OGG58225.1"/>
    </source>
</evidence>
<dbReference type="Gene3D" id="3.40.30.10">
    <property type="entry name" value="Glutaredoxin"/>
    <property type="match status" value="1"/>
</dbReference>
<keyword evidence="3" id="KW-0560">Oxidoreductase</keyword>
<name>A0A1F6DA25_9BACT</name>
<keyword evidence="5" id="KW-0676">Redox-active center</keyword>
<dbReference type="AlphaFoldDB" id="A0A1F6DA25"/>
<dbReference type="PANTHER" id="PTHR13887:SF14">
    <property type="entry name" value="DISULFIDE BOND FORMATION PROTEIN D"/>
    <property type="match status" value="1"/>
</dbReference>
<dbReference type="EMBL" id="MFLD01000043">
    <property type="protein sequence ID" value="OGG58225.1"/>
    <property type="molecule type" value="Genomic_DNA"/>
</dbReference>
<comment type="caution">
    <text evidence="8">The sequence shown here is derived from an EMBL/GenBank/DDBJ whole genome shotgun (WGS) entry which is preliminary data.</text>
</comment>
<dbReference type="InterPro" id="IPR036249">
    <property type="entry name" value="Thioredoxin-like_sf"/>
</dbReference>